<accession>A0ABR2K2B4</accession>
<evidence type="ECO:0000256" key="1">
    <source>
        <dbReference type="SAM" id="MobiDB-lite"/>
    </source>
</evidence>
<dbReference type="Proteomes" id="UP001470230">
    <property type="component" value="Unassembled WGS sequence"/>
</dbReference>
<organism evidence="2 3">
    <name type="scientific">Tritrichomonas musculus</name>
    <dbReference type="NCBI Taxonomy" id="1915356"/>
    <lineage>
        <taxon>Eukaryota</taxon>
        <taxon>Metamonada</taxon>
        <taxon>Parabasalia</taxon>
        <taxon>Tritrichomonadida</taxon>
        <taxon>Tritrichomonadidae</taxon>
        <taxon>Tritrichomonas</taxon>
    </lineage>
</organism>
<reference evidence="2 3" key="1">
    <citation type="submission" date="2024-04" db="EMBL/GenBank/DDBJ databases">
        <title>Tritrichomonas musculus Genome.</title>
        <authorList>
            <person name="Alves-Ferreira E."/>
            <person name="Grigg M."/>
            <person name="Lorenzi H."/>
            <person name="Galac M."/>
        </authorList>
    </citation>
    <scope>NUCLEOTIDE SEQUENCE [LARGE SCALE GENOMIC DNA]</scope>
    <source>
        <strain evidence="2 3">EAF2021</strain>
    </source>
</reference>
<comment type="caution">
    <text evidence="2">The sequence shown here is derived from an EMBL/GenBank/DDBJ whole genome shotgun (WGS) entry which is preliminary data.</text>
</comment>
<dbReference type="EMBL" id="JAPFFF010000008">
    <property type="protein sequence ID" value="KAK8885028.1"/>
    <property type="molecule type" value="Genomic_DNA"/>
</dbReference>
<proteinExistence type="predicted"/>
<feature type="region of interest" description="Disordered" evidence="1">
    <location>
        <begin position="26"/>
        <end position="89"/>
    </location>
</feature>
<name>A0ABR2K2B4_9EUKA</name>
<evidence type="ECO:0000313" key="2">
    <source>
        <dbReference type="EMBL" id="KAK8885028.1"/>
    </source>
</evidence>
<evidence type="ECO:0000313" key="3">
    <source>
        <dbReference type="Proteomes" id="UP001470230"/>
    </source>
</evidence>
<feature type="compositionally biased region" description="Polar residues" evidence="1">
    <location>
        <begin position="72"/>
        <end position="89"/>
    </location>
</feature>
<feature type="compositionally biased region" description="Low complexity" evidence="1">
    <location>
        <begin position="32"/>
        <end position="71"/>
    </location>
</feature>
<keyword evidence="3" id="KW-1185">Reference proteome</keyword>
<protein>
    <submittedName>
        <fullName evidence="2">Uncharacterized protein</fullName>
    </submittedName>
</protein>
<gene>
    <name evidence="2" type="ORF">M9Y10_044156</name>
</gene>
<sequence length="123" mass="13102">MINFDSDQNNDLQVVNGNFTISSGSNDPSAFFNMNPSNMKNQNNQPNFDNQTNSHNFTGGFGSTNFFGSSNRNDQIVTPNQSPQAPNQGPQCSGNCGACVWSFLCKKATANLSSIGGSVPKLG</sequence>